<comment type="cofactor">
    <cofactor evidence="8">
        <name>Mg(2+)</name>
        <dbReference type="ChEBI" id="CHEBI:18420"/>
    </cofactor>
</comment>
<feature type="binding site" evidence="8">
    <location>
        <begin position="109"/>
        <end position="112"/>
    </location>
    <ligand>
        <name>ATP</name>
        <dbReference type="ChEBI" id="CHEBI:30616"/>
    </ligand>
</feature>
<sequence>MTSIFITGTDTGVGKTYITVLLAKYLMREGHNVGVMKPISTGSTKDDDARHLKKILHLKEPLDLINPIHLKLPLAPYSASKILKKKIALKKIFAAFKKLQKLHDIVIVEGIGGVLVPILKDYFVADLIKDMGISALIVARPGLGTINHTLLTIEALKARKIKIAGIVINKYTGKTLSEKTNAEAFFEISEIPNYTCGCSEGDFSILDKIWAACSLSSG</sequence>
<keyword evidence="3 8" id="KW-0479">Metal-binding</keyword>
<keyword evidence="1 8" id="KW-0963">Cytoplasm</keyword>
<comment type="catalytic activity">
    <reaction evidence="8">
        <text>(7R,8S)-7,8-diammoniononanoate + CO2 + ATP = (4R,5S)-dethiobiotin + ADP + phosphate + 3 H(+)</text>
        <dbReference type="Rhea" id="RHEA:15805"/>
        <dbReference type="ChEBI" id="CHEBI:15378"/>
        <dbReference type="ChEBI" id="CHEBI:16526"/>
        <dbReference type="ChEBI" id="CHEBI:30616"/>
        <dbReference type="ChEBI" id="CHEBI:43474"/>
        <dbReference type="ChEBI" id="CHEBI:149469"/>
        <dbReference type="ChEBI" id="CHEBI:149473"/>
        <dbReference type="ChEBI" id="CHEBI:456216"/>
        <dbReference type="EC" id="6.3.3.3"/>
    </reaction>
</comment>
<accession>A0A1F4ST12</accession>
<dbReference type="UniPathway" id="UPA00078">
    <property type="reaction ID" value="UER00161"/>
</dbReference>
<dbReference type="SUPFAM" id="SSF52540">
    <property type="entry name" value="P-loop containing nucleoside triphosphate hydrolases"/>
    <property type="match status" value="1"/>
</dbReference>
<feature type="binding site" evidence="8">
    <location>
        <position position="109"/>
    </location>
    <ligand>
        <name>Mg(2+)</name>
        <dbReference type="ChEBI" id="CHEBI:18420"/>
    </ligand>
</feature>
<feature type="binding site" evidence="8">
    <location>
        <position position="16"/>
    </location>
    <ligand>
        <name>Mg(2+)</name>
        <dbReference type="ChEBI" id="CHEBI:18420"/>
    </ligand>
</feature>
<comment type="subunit">
    <text evidence="8">Homodimer.</text>
</comment>
<proteinExistence type="inferred from homology"/>
<feature type="binding site" evidence="8">
    <location>
        <begin position="12"/>
        <end position="17"/>
    </location>
    <ligand>
        <name>ATP</name>
        <dbReference type="ChEBI" id="CHEBI:30616"/>
    </ligand>
</feature>
<evidence type="ECO:0000313" key="10">
    <source>
        <dbReference type="Proteomes" id="UP000178417"/>
    </source>
</evidence>
<feature type="active site" evidence="8">
    <location>
        <position position="37"/>
    </location>
</feature>
<dbReference type="EMBL" id="MEUB01000017">
    <property type="protein sequence ID" value="OGC23568.1"/>
    <property type="molecule type" value="Genomic_DNA"/>
</dbReference>
<dbReference type="EC" id="6.3.3.3" evidence="8"/>
<dbReference type="CDD" id="cd03109">
    <property type="entry name" value="DTBS"/>
    <property type="match status" value="1"/>
</dbReference>
<feature type="binding site" evidence="8">
    <location>
        <position position="41"/>
    </location>
    <ligand>
        <name>substrate</name>
    </ligand>
</feature>
<comment type="function">
    <text evidence="8">Catalyzes a mechanistically unusual reaction, the ATP-dependent insertion of CO2 between the N7 and N8 nitrogen atoms of 7,8-diaminopelargonic acid (DAPA, also called 7,8-diammoniononanoate) to form a ureido ring.</text>
</comment>
<comment type="pathway">
    <text evidence="8">Cofactor biosynthesis; biotin biosynthesis; biotin from 7,8-diaminononanoate: step 1/2.</text>
</comment>
<keyword evidence="6 8" id="KW-0067">ATP-binding</keyword>
<dbReference type="PANTHER" id="PTHR43210">
    <property type="entry name" value="DETHIOBIOTIN SYNTHETASE"/>
    <property type="match status" value="1"/>
</dbReference>
<dbReference type="Gene3D" id="3.40.50.300">
    <property type="entry name" value="P-loop containing nucleotide triphosphate hydrolases"/>
    <property type="match status" value="1"/>
</dbReference>
<dbReference type="GO" id="GO:0000287">
    <property type="term" value="F:magnesium ion binding"/>
    <property type="evidence" value="ECO:0007669"/>
    <property type="project" value="UniProtKB-UniRule"/>
</dbReference>
<evidence type="ECO:0000313" key="9">
    <source>
        <dbReference type="EMBL" id="OGC23568.1"/>
    </source>
</evidence>
<dbReference type="NCBIfam" id="TIGR00347">
    <property type="entry name" value="bioD"/>
    <property type="match status" value="1"/>
</dbReference>
<name>A0A1F4ST12_UNCSA</name>
<reference evidence="9 10" key="1">
    <citation type="journal article" date="2016" name="Nat. Commun.">
        <title>Thousands of microbial genomes shed light on interconnected biogeochemical processes in an aquifer system.</title>
        <authorList>
            <person name="Anantharaman K."/>
            <person name="Brown C.T."/>
            <person name="Hug L.A."/>
            <person name="Sharon I."/>
            <person name="Castelle C.J."/>
            <person name="Probst A.J."/>
            <person name="Thomas B.C."/>
            <person name="Singh A."/>
            <person name="Wilkins M.J."/>
            <person name="Karaoz U."/>
            <person name="Brodie E.L."/>
            <person name="Williams K.H."/>
            <person name="Hubbard S.S."/>
            <person name="Banfield J.F."/>
        </authorList>
    </citation>
    <scope>NUCLEOTIDE SEQUENCE [LARGE SCALE GENOMIC DNA]</scope>
</reference>
<feature type="binding site" evidence="8">
    <location>
        <position position="48"/>
    </location>
    <ligand>
        <name>Mg(2+)</name>
        <dbReference type="ChEBI" id="CHEBI:18420"/>
    </ligand>
</feature>
<organism evidence="9 10">
    <name type="scientific">candidate division WOR-1 bacterium RIFOXYB2_FULL_37_13</name>
    <dbReference type="NCBI Taxonomy" id="1802579"/>
    <lineage>
        <taxon>Bacteria</taxon>
        <taxon>Bacillati</taxon>
        <taxon>Saganbacteria</taxon>
    </lineage>
</organism>
<dbReference type="FunFam" id="3.40.50.300:FF:000292">
    <property type="entry name" value="ATP-dependent dethiobiotin synthetase BioD"/>
    <property type="match status" value="1"/>
</dbReference>
<keyword evidence="7 8" id="KW-0460">Magnesium</keyword>
<comment type="similarity">
    <text evidence="8">Belongs to the dethiobiotin synthetase family.</text>
</comment>
<keyword evidence="5 8" id="KW-0093">Biotin biosynthesis</keyword>
<dbReference type="InterPro" id="IPR027417">
    <property type="entry name" value="P-loop_NTPase"/>
</dbReference>
<protein>
    <recommendedName>
        <fullName evidence="8">ATP-dependent dethiobiotin synthetase BioD</fullName>
        <ecNumber evidence="8">6.3.3.3</ecNumber>
    </recommendedName>
    <alternativeName>
        <fullName evidence="8">DTB synthetase</fullName>
        <shortName evidence="8">DTBS</shortName>
    </alternativeName>
    <alternativeName>
        <fullName evidence="8">Dethiobiotin synthase</fullName>
    </alternativeName>
</protein>
<dbReference type="AlphaFoldDB" id="A0A1F4ST12"/>
<feature type="binding site" evidence="8">
    <location>
        <position position="193"/>
    </location>
    <ligand>
        <name>ATP</name>
        <dbReference type="ChEBI" id="CHEBI:30616"/>
    </ligand>
</feature>
<keyword evidence="4 8" id="KW-0547">Nucleotide-binding</keyword>
<evidence type="ECO:0000256" key="4">
    <source>
        <dbReference type="ARBA" id="ARBA00022741"/>
    </source>
</evidence>
<evidence type="ECO:0000256" key="1">
    <source>
        <dbReference type="ARBA" id="ARBA00022490"/>
    </source>
</evidence>
<comment type="subcellular location">
    <subcellularLocation>
        <location evidence="8">Cytoplasm</location>
    </subcellularLocation>
</comment>
<dbReference type="GO" id="GO:0005524">
    <property type="term" value="F:ATP binding"/>
    <property type="evidence" value="ECO:0007669"/>
    <property type="project" value="UniProtKB-UniRule"/>
</dbReference>
<dbReference type="PIRSF" id="PIRSF006755">
    <property type="entry name" value="DTB_synth"/>
    <property type="match status" value="1"/>
</dbReference>
<dbReference type="GO" id="GO:0004141">
    <property type="term" value="F:dethiobiotin synthase activity"/>
    <property type="evidence" value="ECO:0007669"/>
    <property type="project" value="UniProtKB-UniRule"/>
</dbReference>
<evidence type="ECO:0000256" key="8">
    <source>
        <dbReference type="HAMAP-Rule" id="MF_00336"/>
    </source>
</evidence>
<feature type="binding site" evidence="8">
    <location>
        <position position="48"/>
    </location>
    <ligand>
        <name>ATP</name>
        <dbReference type="ChEBI" id="CHEBI:30616"/>
    </ligand>
</feature>
<evidence type="ECO:0000256" key="2">
    <source>
        <dbReference type="ARBA" id="ARBA00022598"/>
    </source>
</evidence>
<keyword evidence="2 8" id="KW-0436">Ligase</keyword>
<comment type="caution">
    <text evidence="9">The sequence shown here is derived from an EMBL/GenBank/DDBJ whole genome shotgun (WGS) entry which is preliminary data.</text>
</comment>
<evidence type="ECO:0000256" key="7">
    <source>
        <dbReference type="ARBA" id="ARBA00022842"/>
    </source>
</evidence>
<feature type="binding site" evidence="8">
    <location>
        <begin position="169"/>
        <end position="170"/>
    </location>
    <ligand>
        <name>ATP</name>
        <dbReference type="ChEBI" id="CHEBI:30616"/>
    </ligand>
</feature>
<dbReference type="PANTHER" id="PTHR43210:SF5">
    <property type="entry name" value="DETHIOBIOTIN SYNTHETASE"/>
    <property type="match status" value="1"/>
</dbReference>
<gene>
    <name evidence="8" type="primary">bioD</name>
    <name evidence="9" type="ORF">A2310_02995</name>
</gene>
<dbReference type="GO" id="GO:0005829">
    <property type="term" value="C:cytosol"/>
    <property type="evidence" value="ECO:0007669"/>
    <property type="project" value="TreeGrafter"/>
</dbReference>
<dbReference type="Proteomes" id="UP000178417">
    <property type="component" value="Unassembled WGS sequence"/>
</dbReference>
<dbReference type="InterPro" id="IPR004472">
    <property type="entry name" value="DTB_synth_BioD"/>
</dbReference>
<evidence type="ECO:0000256" key="6">
    <source>
        <dbReference type="ARBA" id="ARBA00022840"/>
    </source>
</evidence>
<dbReference type="Pfam" id="PF13500">
    <property type="entry name" value="AAA_26"/>
    <property type="match status" value="1"/>
</dbReference>
<evidence type="ECO:0000256" key="3">
    <source>
        <dbReference type="ARBA" id="ARBA00022723"/>
    </source>
</evidence>
<dbReference type="GO" id="GO:0009102">
    <property type="term" value="P:biotin biosynthetic process"/>
    <property type="evidence" value="ECO:0007669"/>
    <property type="project" value="UniProtKB-UniRule"/>
</dbReference>
<dbReference type="GO" id="GO:0042803">
    <property type="term" value="F:protein homodimerization activity"/>
    <property type="evidence" value="ECO:0007669"/>
    <property type="project" value="UniProtKB-ARBA"/>
</dbReference>
<dbReference type="STRING" id="1802579.A2310_02995"/>
<dbReference type="HAMAP" id="MF_00336">
    <property type="entry name" value="BioD"/>
    <property type="match status" value="1"/>
</dbReference>
<comment type="caution">
    <text evidence="8">Lacks conserved residue(s) required for the propagation of feature annotation.</text>
</comment>
<evidence type="ECO:0000256" key="5">
    <source>
        <dbReference type="ARBA" id="ARBA00022756"/>
    </source>
</evidence>